<keyword evidence="12 18" id="KW-0548">Nucleotidyltransferase</keyword>
<dbReference type="Pfam" id="PF01148">
    <property type="entry name" value="CTP_transf_1"/>
    <property type="match status" value="1"/>
</dbReference>
<organism evidence="20 21">
    <name type="scientific">Arenimonas soli</name>
    <dbReference type="NCBI Taxonomy" id="2269504"/>
    <lineage>
        <taxon>Bacteria</taxon>
        <taxon>Pseudomonadati</taxon>
        <taxon>Pseudomonadota</taxon>
        <taxon>Gammaproteobacteria</taxon>
        <taxon>Lysobacterales</taxon>
        <taxon>Lysobacteraceae</taxon>
        <taxon>Arenimonas</taxon>
    </lineage>
</organism>
<comment type="pathway">
    <text evidence="4">Lipid metabolism.</text>
</comment>
<evidence type="ECO:0000256" key="3">
    <source>
        <dbReference type="ARBA" id="ARBA00005119"/>
    </source>
</evidence>
<feature type="transmembrane region" description="Helical" evidence="19">
    <location>
        <begin position="88"/>
        <end position="105"/>
    </location>
</feature>
<keyword evidence="8" id="KW-1003">Cell membrane</keyword>
<keyword evidence="9" id="KW-0444">Lipid biosynthesis</keyword>
<evidence type="ECO:0000256" key="2">
    <source>
        <dbReference type="ARBA" id="ARBA00004651"/>
    </source>
</evidence>
<keyword evidence="10 18" id="KW-0808">Transferase</keyword>
<evidence type="ECO:0000256" key="13">
    <source>
        <dbReference type="ARBA" id="ARBA00022989"/>
    </source>
</evidence>
<evidence type="ECO:0000313" key="20">
    <source>
        <dbReference type="EMBL" id="GGA81777.1"/>
    </source>
</evidence>
<keyword evidence="13 19" id="KW-1133">Transmembrane helix</keyword>
<proteinExistence type="inferred from homology"/>
<evidence type="ECO:0000256" key="4">
    <source>
        <dbReference type="ARBA" id="ARBA00005189"/>
    </source>
</evidence>
<evidence type="ECO:0000256" key="16">
    <source>
        <dbReference type="ARBA" id="ARBA00023209"/>
    </source>
</evidence>
<comment type="catalytic activity">
    <reaction evidence="1 18">
        <text>a 1,2-diacyl-sn-glycero-3-phosphate + CTP + H(+) = a CDP-1,2-diacyl-sn-glycerol + diphosphate</text>
        <dbReference type="Rhea" id="RHEA:16229"/>
        <dbReference type="ChEBI" id="CHEBI:15378"/>
        <dbReference type="ChEBI" id="CHEBI:33019"/>
        <dbReference type="ChEBI" id="CHEBI:37563"/>
        <dbReference type="ChEBI" id="CHEBI:58332"/>
        <dbReference type="ChEBI" id="CHEBI:58608"/>
        <dbReference type="EC" id="2.7.7.41"/>
    </reaction>
</comment>
<evidence type="ECO:0000256" key="5">
    <source>
        <dbReference type="ARBA" id="ARBA00010185"/>
    </source>
</evidence>
<comment type="caution">
    <text evidence="20">The sequence shown here is derived from an EMBL/GenBank/DDBJ whole genome shotgun (WGS) entry which is preliminary data.</text>
</comment>
<dbReference type="PANTHER" id="PTHR46382">
    <property type="entry name" value="PHOSPHATIDATE CYTIDYLYLTRANSFERASE"/>
    <property type="match status" value="1"/>
</dbReference>
<feature type="transmembrane region" description="Helical" evidence="19">
    <location>
        <begin position="62"/>
        <end position="81"/>
    </location>
</feature>
<evidence type="ECO:0000256" key="11">
    <source>
        <dbReference type="ARBA" id="ARBA00022692"/>
    </source>
</evidence>
<evidence type="ECO:0000313" key="21">
    <source>
        <dbReference type="Proteomes" id="UP000623419"/>
    </source>
</evidence>
<evidence type="ECO:0000256" key="14">
    <source>
        <dbReference type="ARBA" id="ARBA00023098"/>
    </source>
</evidence>
<evidence type="ECO:0000256" key="18">
    <source>
        <dbReference type="RuleBase" id="RU003938"/>
    </source>
</evidence>
<evidence type="ECO:0000256" key="19">
    <source>
        <dbReference type="SAM" id="Phobius"/>
    </source>
</evidence>
<evidence type="ECO:0000256" key="17">
    <source>
        <dbReference type="ARBA" id="ARBA00023264"/>
    </source>
</evidence>
<name>A0ABQ1HM04_9GAMM</name>
<comment type="similarity">
    <text evidence="5 18">Belongs to the CDS family.</text>
</comment>
<dbReference type="InterPro" id="IPR000374">
    <property type="entry name" value="PC_trans"/>
</dbReference>
<evidence type="ECO:0000256" key="12">
    <source>
        <dbReference type="ARBA" id="ARBA00022695"/>
    </source>
</evidence>
<keyword evidence="15 19" id="KW-0472">Membrane</keyword>
<keyword evidence="17" id="KW-1208">Phospholipid metabolism</keyword>
<feature type="transmembrane region" description="Helical" evidence="19">
    <location>
        <begin position="148"/>
        <end position="170"/>
    </location>
</feature>
<keyword evidence="16" id="KW-0594">Phospholipid biosynthesis</keyword>
<sequence length="284" mass="29711">MQEPVVMHPSDLAPRVVTALALATAALGAVLALPEGALAVLAALISMGVYWEWLALSGVRAIPLRIGGVLLCAVACLVISSDTGGYRAAWIWLGLALWLGAFAWLRHAGFCANASLVGSLFKSTIGLLLALVMFTAATWVLEQPQGRFLLLYLIALVCTLDTLCYVLGNYAGGLARWPLIAPGVSPNKNFGVLLAALALTSVLGAGLLLAPWELGMGERVLVFAATMPALSFAAIGDLFSSLMKRHARVKDSGCVLPGHGGLVDRLDSLLAALPVFVATLLAFH</sequence>
<dbReference type="PANTHER" id="PTHR46382:SF1">
    <property type="entry name" value="PHOSPHATIDATE CYTIDYLYLTRANSFERASE"/>
    <property type="match status" value="1"/>
</dbReference>
<comment type="subcellular location">
    <subcellularLocation>
        <location evidence="2">Cell membrane</location>
        <topology evidence="2">Multi-pass membrane protein</topology>
    </subcellularLocation>
</comment>
<evidence type="ECO:0000256" key="8">
    <source>
        <dbReference type="ARBA" id="ARBA00022475"/>
    </source>
</evidence>
<feature type="transmembrane region" description="Helical" evidence="19">
    <location>
        <begin position="38"/>
        <end position="56"/>
    </location>
</feature>
<evidence type="ECO:0000256" key="6">
    <source>
        <dbReference type="ARBA" id="ARBA00012487"/>
    </source>
</evidence>
<evidence type="ECO:0000256" key="9">
    <source>
        <dbReference type="ARBA" id="ARBA00022516"/>
    </source>
</evidence>
<dbReference type="Proteomes" id="UP000623419">
    <property type="component" value="Unassembled WGS sequence"/>
</dbReference>
<feature type="transmembrane region" description="Helical" evidence="19">
    <location>
        <begin position="221"/>
        <end position="242"/>
    </location>
</feature>
<feature type="transmembrane region" description="Helical" evidence="19">
    <location>
        <begin position="190"/>
        <end position="209"/>
    </location>
</feature>
<keyword evidence="21" id="KW-1185">Reference proteome</keyword>
<gene>
    <name evidence="20" type="primary">cdsA</name>
    <name evidence="20" type="ORF">GCM10011521_20150</name>
</gene>
<dbReference type="EC" id="2.7.7.41" evidence="6 18"/>
<evidence type="ECO:0000256" key="7">
    <source>
        <dbReference type="ARBA" id="ARBA00019373"/>
    </source>
</evidence>
<keyword evidence="14" id="KW-0443">Lipid metabolism</keyword>
<feature type="transmembrane region" description="Helical" evidence="19">
    <location>
        <begin position="125"/>
        <end position="141"/>
    </location>
</feature>
<protein>
    <recommendedName>
        <fullName evidence="7 18">Phosphatidate cytidylyltransferase</fullName>
        <ecNumber evidence="6 18">2.7.7.41</ecNumber>
    </recommendedName>
</protein>
<dbReference type="GO" id="GO:0016779">
    <property type="term" value="F:nucleotidyltransferase activity"/>
    <property type="evidence" value="ECO:0007669"/>
    <property type="project" value="UniProtKB-KW"/>
</dbReference>
<dbReference type="PROSITE" id="PS01315">
    <property type="entry name" value="CDS"/>
    <property type="match status" value="1"/>
</dbReference>
<comment type="pathway">
    <text evidence="3 18">Phospholipid metabolism; CDP-diacylglycerol biosynthesis; CDP-diacylglycerol from sn-glycerol 3-phosphate: step 3/3.</text>
</comment>
<evidence type="ECO:0000256" key="1">
    <source>
        <dbReference type="ARBA" id="ARBA00001698"/>
    </source>
</evidence>
<evidence type="ECO:0000256" key="10">
    <source>
        <dbReference type="ARBA" id="ARBA00022679"/>
    </source>
</evidence>
<feature type="transmembrane region" description="Helical" evidence="19">
    <location>
        <begin position="12"/>
        <end position="31"/>
    </location>
</feature>
<reference evidence="21" key="1">
    <citation type="journal article" date="2019" name="Int. J. Syst. Evol. Microbiol.">
        <title>The Global Catalogue of Microorganisms (GCM) 10K type strain sequencing project: providing services to taxonomists for standard genome sequencing and annotation.</title>
        <authorList>
            <consortium name="The Broad Institute Genomics Platform"/>
            <consortium name="The Broad Institute Genome Sequencing Center for Infectious Disease"/>
            <person name="Wu L."/>
            <person name="Ma J."/>
        </authorList>
    </citation>
    <scope>NUCLEOTIDE SEQUENCE [LARGE SCALE GENOMIC DNA]</scope>
    <source>
        <strain evidence="21">CGMCC 1.15905</strain>
    </source>
</reference>
<dbReference type="EMBL" id="BMKC01000002">
    <property type="protein sequence ID" value="GGA81777.1"/>
    <property type="molecule type" value="Genomic_DNA"/>
</dbReference>
<accession>A0ABQ1HM04</accession>
<evidence type="ECO:0000256" key="15">
    <source>
        <dbReference type="ARBA" id="ARBA00023136"/>
    </source>
</evidence>
<keyword evidence="11 18" id="KW-0812">Transmembrane</keyword>